<name>A0ABN8IWE0_9NEOP</name>
<dbReference type="EMBL" id="OW152815">
    <property type="protein sequence ID" value="CAH2062753.1"/>
    <property type="molecule type" value="Genomic_DNA"/>
</dbReference>
<sequence length="150" mass="17063">MSISSQARATSSLLTGRHASVYAHCWRRARENIKRQRAYSKKVPCVIISLCSAYEQDSERTPRAYRCAAQKANPSRKKRTAAEHVGSGFRTHASRPPRRPHPLPQRAVPAPRALQSRADRRDGNRVLINLYRFPEHPPRRCAVTELGRTL</sequence>
<organism evidence="2 3">
    <name type="scientific">Iphiclides podalirius</name>
    <name type="common">scarce swallowtail</name>
    <dbReference type="NCBI Taxonomy" id="110791"/>
    <lineage>
        <taxon>Eukaryota</taxon>
        <taxon>Metazoa</taxon>
        <taxon>Ecdysozoa</taxon>
        <taxon>Arthropoda</taxon>
        <taxon>Hexapoda</taxon>
        <taxon>Insecta</taxon>
        <taxon>Pterygota</taxon>
        <taxon>Neoptera</taxon>
        <taxon>Endopterygota</taxon>
        <taxon>Lepidoptera</taxon>
        <taxon>Glossata</taxon>
        <taxon>Ditrysia</taxon>
        <taxon>Papilionoidea</taxon>
        <taxon>Papilionidae</taxon>
        <taxon>Papilioninae</taxon>
        <taxon>Iphiclides</taxon>
    </lineage>
</organism>
<evidence type="ECO:0000256" key="1">
    <source>
        <dbReference type="SAM" id="MobiDB-lite"/>
    </source>
</evidence>
<evidence type="ECO:0000313" key="2">
    <source>
        <dbReference type="EMBL" id="CAH2062753.1"/>
    </source>
</evidence>
<protein>
    <submittedName>
        <fullName evidence="2">Uncharacterized protein</fullName>
    </submittedName>
</protein>
<dbReference type="Proteomes" id="UP000837857">
    <property type="component" value="Chromosome 3"/>
</dbReference>
<gene>
    <name evidence="2" type="ORF">IPOD504_LOCUS12154</name>
</gene>
<feature type="region of interest" description="Disordered" evidence="1">
    <location>
        <begin position="67"/>
        <end position="121"/>
    </location>
</feature>
<reference evidence="2" key="1">
    <citation type="submission" date="2022-03" db="EMBL/GenBank/DDBJ databases">
        <authorList>
            <person name="Martin H S."/>
        </authorList>
    </citation>
    <scope>NUCLEOTIDE SEQUENCE</scope>
</reference>
<evidence type="ECO:0000313" key="3">
    <source>
        <dbReference type="Proteomes" id="UP000837857"/>
    </source>
</evidence>
<proteinExistence type="predicted"/>
<feature type="non-terminal residue" evidence="2">
    <location>
        <position position="150"/>
    </location>
</feature>
<accession>A0ABN8IWE0</accession>
<feature type="compositionally biased region" description="Basic residues" evidence="1">
    <location>
        <begin position="92"/>
        <end position="101"/>
    </location>
</feature>
<keyword evidence="3" id="KW-1185">Reference proteome</keyword>